<evidence type="ECO:0000313" key="1">
    <source>
        <dbReference type="EMBL" id="PRQ03031.1"/>
    </source>
</evidence>
<organism evidence="1 2">
    <name type="scientific">Enhygromyxa salina</name>
    <dbReference type="NCBI Taxonomy" id="215803"/>
    <lineage>
        <taxon>Bacteria</taxon>
        <taxon>Pseudomonadati</taxon>
        <taxon>Myxococcota</taxon>
        <taxon>Polyangia</taxon>
        <taxon>Nannocystales</taxon>
        <taxon>Nannocystaceae</taxon>
        <taxon>Enhygromyxa</taxon>
    </lineage>
</organism>
<dbReference type="RefSeq" id="WP_106391398.1">
    <property type="nucleotide sequence ID" value="NZ_PVNK01000108.1"/>
</dbReference>
<reference evidence="1 2" key="1">
    <citation type="submission" date="2018-03" db="EMBL/GenBank/DDBJ databases">
        <title>Draft Genome Sequences of the Obligatory Marine Myxobacteria Enhygromyxa salina SWB005.</title>
        <authorList>
            <person name="Poehlein A."/>
            <person name="Moghaddam J.A."/>
            <person name="Harms H."/>
            <person name="Alanjari M."/>
            <person name="Koenig G.M."/>
            <person name="Daniel R."/>
            <person name="Schaeberle T.F."/>
        </authorList>
    </citation>
    <scope>NUCLEOTIDE SEQUENCE [LARGE SCALE GENOMIC DNA]</scope>
    <source>
        <strain evidence="1 2">SWB005</strain>
    </source>
</reference>
<keyword evidence="2" id="KW-1185">Reference proteome</keyword>
<protein>
    <submittedName>
        <fullName evidence="1">Uncharacterized protein</fullName>
    </submittedName>
</protein>
<proteinExistence type="predicted"/>
<sequence>MFTLTQALPYIDELLPGVVEQLRGATAAELAELEELAERPLVAPHRELLEIMGNDTGPLFASMIAGDVRVARLVRYYREVGWRPSERFSLIGREKTLPHSLFLDADSTPAFAVAGFDIPLKPQAHRTQPWVHAKTYAASLPELVACNAFEAFSWLNFELEAYATIEPQPELLGRLDAALIELGYGRHPLSGGFTGMYGRESVATAVTSHADPHGVGLLHMSTDDRAEVERVIAALEQQLTIQLHWLENPDHLRPYVRELRATYG</sequence>
<dbReference type="AlphaFoldDB" id="A0A2S9YDD8"/>
<accession>A0A2S9YDD8</accession>
<dbReference type="Proteomes" id="UP000237968">
    <property type="component" value="Unassembled WGS sequence"/>
</dbReference>
<dbReference type="OrthoDB" id="5385717at2"/>
<comment type="caution">
    <text evidence="1">The sequence shown here is derived from an EMBL/GenBank/DDBJ whole genome shotgun (WGS) entry which is preliminary data.</text>
</comment>
<gene>
    <name evidence="1" type="ORF">ENSA5_19700</name>
</gene>
<name>A0A2S9YDD8_9BACT</name>
<evidence type="ECO:0000313" key="2">
    <source>
        <dbReference type="Proteomes" id="UP000237968"/>
    </source>
</evidence>
<dbReference type="EMBL" id="PVNK01000108">
    <property type="protein sequence ID" value="PRQ03031.1"/>
    <property type="molecule type" value="Genomic_DNA"/>
</dbReference>